<feature type="chain" id="PRO_5047427234" evidence="1">
    <location>
        <begin position="20"/>
        <end position="90"/>
    </location>
</feature>
<dbReference type="SUPFAM" id="SSF51182">
    <property type="entry name" value="RmlC-like cupins"/>
    <property type="match status" value="1"/>
</dbReference>
<evidence type="ECO:0000313" key="2">
    <source>
        <dbReference type="EMBL" id="QNP46214.1"/>
    </source>
</evidence>
<evidence type="ECO:0000256" key="1">
    <source>
        <dbReference type="SAM" id="SignalP"/>
    </source>
</evidence>
<proteinExistence type="predicted"/>
<gene>
    <name evidence="2" type="ORF">H9L14_02940</name>
</gene>
<protein>
    <submittedName>
        <fullName evidence="2">Cupin domain-containing protein</fullName>
    </submittedName>
</protein>
<keyword evidence="3" id="KW-1185">Reference proteome</keyword>
<dbReference type="Gene3D" id="2.60.120.10">
    <property type="entry name" value="Jelly Rolls"/>
    <property type="match status" value="1"/>
</dbReference>
<evidence type="ECO:0000313" key="3">
    <source>
        <dbReference type="Proteomes" id="UP000516105"/>
    </source>
</evidence>
<accession>A0ABX6TA09</accession>
<feature type="signal peptide" evidence="1">
    <location>
        <begin position="1"/>
        <end position="19"/>
    </location>
</feature>
<name>A0ABX6TA09_9SPHN</name>
<dbReference type="Proteomes" id="UP000516105">
    <property type="component" value="Chromosome"/>
</dbReference>
<dbReference type="RefSeq" id="WP_187709167.1">
    <property type="nucleotide sequence ID" value="NZ_CP060782.1"/>
</dbReference>
<dbReference type="InterPro" id="IPR014710">
    <property type="entry name" value="RmlC-like_jellyroll"/>
</dbReference>
<dbReference type="CDD" id="cd06989">
    <property type="entry name" value="cupin_DRT102"/>
    <property type="match status" value="1"/>
</dbReference>
<dbReference type="EMBL" id="CP060782">
    <property type="protein sequence ID" value="QNP46214.1"/>
    <property type="molecule type" value="Genomic_DNA"/>
</dbReference>
<dbReference type="InterPro" id="IPR011051">
    <property type="entry name" value="RmlC_Cupin_sf"/>
</dbReference>
<keyword evidence="1" id="KW-0732">Signal</keyword>
<reference evidence="2 3" key="1">
    <citation type="submission" date="2020-08" db="EMBL/GenBank/DDBJ databases">
        <title>Genome sequence of Sphingomonas sediminicola KACC 15039T.</title>
        <authorList>
            <person name="Hyun D.-W."/>
            <person name="Bae J.-W."/>
        </authorList>
    </citation>
    <scope>NUCLEOTIDE SEQUENCE [LARGE SCALE GENOMIC DNA]</scope>
    <source>
        <strain evidence="2 3">KACC 15039</strain>
    </source>
</reference>
<organism evidence="2 3">
    <name type="scientific">Sphingomonas sediminicola</name>
    <dbReference type="NCBI Taxonomy" id="386874"/>
    <lineage>
        <taxon>Bacteria</taxon>
        <taxon>Pseudomonadati</taxon>
        <taxon>Pseudomonadota</taxon>
        <taxon>Alphaproteobacteria</taxon>
        <taxon>Sphingomonadales</taxon>
        <taxon>Sphingomonadaceae</taxon>
        <taxon>Sphingomonas</taxon>
    </lineage>
</organism>
<sequence length="90" mass="9296">MRRLVLVGVVALLAGSAVHTEARPALTWGPAPPSLPKGAKLAVVSGDPGQAGPFVIQLKFPPGYAVPPHRHPTDEHVTVVHGALTLGMGR</sequence>